<dbReference type="EMBL" id="CM047588">
    <property type="protein sequence ID" value="KAI9906016.1"/>
    <property type="molecule type" value="Genomic_DNA"/>
</dbReference>
<proteinExistence type="predicted"/>
<gene>
    <name evidence="1" type="ORF">PsorP6_013675</name>
</gene>
<dbReference type="Proteomes" id="UP001163321">
    <property type="component" value="Chromosome 9"/>
</dbReference>
<comment type="caution">
    <text evidence="1">The sequence shown here is derived from an EMBL/GenBank/DDBJ whole genome shotgun (WGS) entry which is preliminary data.</text>
</comment>
<name>A0ACC0VJQ0_9STRA</name>
<evidence type="ECO:0000313" key="2">
    <source>
        <dbReference type="Proteomes" id="UP001163321"/>
    </source>
</evidence>
<keyword evidence="2" id="KW-1185">Reference proteome</keyword>
<protein>
    <submittedName>
        <fullName evidence="1">Uncharacterized protein</fullName>
    </submittedName>
</protein>
<evidence type="ECO:0000313" key="1">
    <source>
        <dbReference type="EMBL" id="KAI9906016.1"/>
    </source>
</evidence>
<sequence>MCEWPKEEPKQLGGMKNDLMAILHDWVTCKPIRFWVFPPWPAAMLASQSELLASTYVTELFETGLLQPCTIKYKWLSVTFGEICSYGEREFAERVATLILQTENVEHVLGPALAKLDFHLQQTYFNIKHHQ</sequence>
<accession>A0ACC0VJQ0</accession>
<reference evidence="1 2" key="1">
    <citation type="journal article" date="2022" name="bioRxiv">
        <title>The genome of the oomycete Peronosclerospora sorghi, a cosmopolitan pathogen of maize and sorghum, is inflated with dispersed pseudogenes.</title>
        <authorList>
            <person name="Fletcher K."/>
            <person name="Martin F."/>
            <person name="Isakeit T."/>
            <person name="Cavanaugh K."/>
            <person name="Magill C."/>
            <person name="Michelmore R."/>
        </authorList>
    </citation>
    <scope>NUCLEOTIDE SEQUENCE [LARGE SCALE GENOMIC DNA]</scope>
    <source>
        <strain evidence="1">P6</strain>
    </source>
</reference>
<organism evidence="1 2">
    <name type="scientific">Peronosclerospora sorghi</name>
    <dbReference type="NCBI Taxonomy" id="230839"/>
    <lineage>
        <taxon>Eukaryota</taxon>
        <taxon>Sar</taxon>
        <taxon>Stramenopiles</taxon>
        <taxon>Oomycota</taxon>
        <taxon>Peronosporomycetes</taxon>
        <taxon>Peronosporales</taxon>
        <taxon>Peronosporaceae</taxon>
        <taxon>Peronosclerospora</taxon>
    </lineage>
</organism>